<dbReference type="Pfam" id="PF00051">
    <property type="entry name" value="Kringle"/>
    <property type="match status" value="1"/>
</dbReference>
<evidence type="ECO:0000313" key="12">
    <source>
        <dbReference type="EMBL" id="KAK1749297.1"/>
    </source>
</evidence>
<accession>A0AAD8YNG3</accession>
<evidence type="ECO:0000256" key="9">
    <source>
        <dbReference type="SAM" id="MobiDB-lite"/>
    </source>
</evidence>
<dbReference type="PRINTS" id="PR00018">
    <property type="entry name" value="KRINGLE"/>
</dbReference>
<dbReference type="Proteomes" id="UP001224775">
    <property type="component" value="Unassembled WGS sequence"/>
</dbReference>
<gene>
    <name evidence="12" type="ORF">QTG54_001236</name>
</gene>
<keyword evidence="5 12" id="KW-0560">Oxidoreductase</keyword>
<dbReference type="InterPro" id="IPR010255">
    <property type="entry name" value="Haem_peroxidase_sf"/>
</dbReference>
<dbReference type="Pfam" id="PF00141">
    <property type="entry name" value="peroxidase"/>
    <property type="match status" value="1"/>
</dbReference>
<feature type="domain" description="Kringle" evidence="11">
    <location>
        <begin position="125"/>
        <end position="198"/>
    </location>
</feature>
<dbReference type="InterPro" id="IPR013806">
    <property type="entry name" value="Kringle-like"/>
</dbReference>
<dbReference type="InterPro" id="IPR044831">
    <property type="entry name" value="Ccp1-like"/>
</dbReference>
<dbReference type="InterPro" id="IPR002016">
    <property type="entry name" value="Haem_peroxidase"/>
</dbReference>
<dbReference type="GO" id="GO:0140825">
    <property type="term" value="F:lactoperoxidase activity"/>
    <property type="evidence" value="ECO:0007669"/>
    <property type="project" value="UniProtKB-EC"/>
</dbReference>
<dbReference type="PANTHER" id="PTHR31356:SF36">
    <property type="entry name" value="L-ASCORBATE PEROXIDASE 3"/>
    <property type="match status" value="1"/>
</dbReference>
<evidence type="ECO:0000256" key="4">
    <source>
        <dbReference type="ARBA" id="ARBA00022723"/>
    </source>
</evidence>
<dbReference type="SUPFAM" id="SSF48113">
    <property type="entry name" value="Heme-dependent peroxidases"/>
    <property type="match status" value="1"/>
</dbReference>
<keyword evidence="13" id="KW-1185">Reference proteome</keyword>
<dbReference type="PANTHER" id="PTHR31356">
    <property type="entry name" value="THYLAKOID LUMENAL 29 KDA PROTEIN, CHLOROPLASTIC-RELATED"/>
    <property type="match status" value="1"/>
</dbReference>
<dbReference type="GO" id="GO:0000302">
    <property type="term" value="P:response to reactive oxygen species"/>
    <property type="evidence" value="ECO:0007669"/>
    <property type="project" value="TreeGrafter"/>
</dbReference>
<keyword evidence="10" id="KW-0732">Signal</keyword>
<feature type="region of interest" description="Disordered" evidence="9">
    <location>
        <begin position="71"/>
        <end position="102"/>
    </location>
</feature>
<comment type="caution">
    <text evidence="12">The sequence shown here is derived from an EMBL/GenBank/DDBJ whole genome shotgun (WGS) entry which is preliminary data.</text>
</comment>
<reference evidence="12" key="1">
    <citation type="submission" date="2023-06" db="EMBL/GenBank/DDBJ databases">
        <title>Survivors Of The Sea: Transcriptome response of Skeletonema marinoi to long-term dormancy.</title>
        <authorList>
            <person name="Pinder M.I.M."/>
            <person name="Kourtchenko O."/>
            <person name="Robertson E.K."/>
            <person name="Larsson T."/>
            <person name="Maumus F."/>
            <person name="Osuna-Cruz C.M."/>
            <person name="Vancaester E."/>
            <person name="Stenow R."/>
            <person name="Vandepoele K."/>
            <person name="Ploug H."/>
            <person name="Bruchert V."/>
            <person name="Godhe A."/>
            <person name="Topel M."/>
        </authorList>
    </citation>
    <scope>NUCLEOTIDE SEQUENCE</scope>
    <source>
        <strain evidence="12">R05AC</strain>
    </source>
</reference>
<evidence type="ECO:0000256" key="6">
    <source>
        <dbReference type="ARBA" id="ARBA00023004"/>
    </source>
</evidence>
<dbReference type="EC" id="1.11.1.7" evidence="12"/>
<dbReference type="PROSITE" id="PS50070">
    <property type="entry name" value="KRINGLE_2"/>
    <property type="match status" value="1"/>
</dbReference>
<dbReference type="GO" id="GO:0034599">
    <property type="term" value="P:cellular response to oxidative stress"/>
    <property type="evidence" value="ECO:0007669"/>
    <property type="project" value="InterPro"/>
</dbReference>
<keyword evidence="7" id="KW-1015">Disulfide bond</keyword>
<dbReference type="InterPro" id="IPR038178">
    <property type="entry name" value="Kringle_sf"/>
</dbReference>
<evidence type="ECO:0000256" key="5">
    <source>
        <dbReference type="ARBA" id="ARBA00023002"/>
    </source>
</evidence>
<evidence type="ECO:0000313" key="13">
    <source>
        <dbReference type="Proteomes" id="UP001224775"/>
    </source>
</evidence>
<sequence>MVKSIITTVAAAALICAYTSSAASTPDDADGAQTLLRKSTRNLEETAEVIAANPDPLTVYEQMMSTQGMERDLQNVRRGNKGPRPTAAGGTNTNNNNNNNENQFVRTVNDDILDGGCFANPTRCGCEHLMHADYRGSQSTTTSGHKCKAWSQAHNFPGEGLEDGPFCRNPLGAGEGAFCFVEDNFAGVHWEYCKVPTCSTLTEGTRTFSEVSSTNSAIGVPGCVSREELINLEFEVEDLLDNLMNPFEKSFHLGGIIRLVAHDFMDFDMHASNQMGADGCLNWDHKNNRGLREIWHPGTPWYDLKQTKHPNMSNPDFWIACAMLVIKLASGGKHDMVHTFLWGRQEASSCSGSGDRLPKGESCKDNQEVFIDRMGLTWKDATALLGAHTVGRGQNELSGHHGTWMPSTEKAMIWDKGFYVEMVQRAWAPRNEGKDNADFMAGPAQSQFPKMMLNTDICLAFDIDTVADNKCCTNINMINPANGQNRCGIYETNQCKRIDSTHPRAESAQAVLEFLGGNTPNNDSTRWYRAFTEAWTKATINGHNELWPVQQRCN</sequence>
<dbReference type="Gene3D" id="1.10.420.10">
    <property type="entry name" value="Peroxidase, domain 2"/>
    <property type="match status" value="1"/>
</dbReference>
<protein>
    <submittedName>
        <fullName evidence="12">Heme-dependent peroxidase</fullName>
        <ecNumber evidence="12">1.11.1.7</ecNumber>
    </submittedName>
</protein>
<evidence type="ECO:0000256" key="2">
    <source>
        <dbReference type="ARBA" id="ARBA00022572"/>
    </source>
</evidence>
<dbReference type="CDD" id="cd00314">
    <property type="entry name" value="plant_peroxidase_like"/>
    <property type="match status" value="1"/>
</dbReference>
<keyword evidence="4" id="KW-0479">Metal-binding</keyword>
<dbReference type="EMBL" id="JATAAI010000001">
    <property type="protein sequence ID" value="KAK1749297.1"/>
    <property type="molecule type" value="Genomic_DNA"/>
</dbReference>
<dbReference type="Gene3D" id="1.10.520.10">
    <property type="match status" value="1"/>
</dbReference>
<evidence type="ECO:0000256" key="10">
    <source>
        <dbReference type="SAM" id="SignalP"/>
    </source>
</evidence>
<evidence type="ECO:0000256" key="7">
    <source>
        <dbReference type="ARBA" id="ARBA00023157"/>
    </source>
</evidence>
<dbReference type="InterPro" id="IPR000001">
    <property type="entry name" value="Kringle"/>
</dbReference>
<dbReference type="PROSITE" id="PS00435">
    <property type="entry name" value="PEROXIDASE_1"/>
    <property type="match status" value="1"/>
</dbReference>
<evidence type="ECO:0000259" key="11">
    <source>
        <dbReference type="PROSITE" id="PS50070"/>
    </source>
</evidence>
<proteinExistence type="inferred from homology"/>
<organism evidence="12 13">
    <name type="scientific">Skeletonema marinoi</name>
    <dbReference type="NCBI Taxonomy" id="267567"/>
    <lineage>
        <taxon>Eukaryota</taxon>
        <taxon>Sar</taxon>
        <taxon>Stramenopiles</taxon>
        <taxon>Ochrophyta</taxon>
        <taxon>Bacillariophyta</taxon>
        <taxon>Coscinodiscophyceae</taxon>
        <taxon>Thalassiosirophycidae</taxon>
        <taxon>Thalassiosirales</taxon>
        <taxon>Skeletonemataceae</taxon>
        <taxon>Skeletonema</taxon>
        <taxon>Skeletonema marinoi-dohrnii complex</taxon>
    </lineage>
</organism>
<feature type="compositionally biased region" description="Low complexity" evidence="9">
    <location>
        <begin position="91"/>
        <end position="102"/>
    </location>
</feature>
<dbReference type="Gene3D" id="2.40.20.10">
    <property type="entry name" value="Plasminogen Kringle 4"/>
    <property type="match status" value="1"/>
</dbReference>
<dbReference type="GO" id="GO:0046872">
    <property type="term" value="F:metal ion binding"/>
    <property type="evidence" value="ECO:0007669"/>
    <property type="project" value="UniProtKB-KW"/>
</dbReference>
<feature type="signal peptide" evidence="10">
    <location>
        <begin position="1"/>
        <end position="22"/>
    </location>
</feature>
<dbReference type="GO" id="GO:0020037">
    <property type="term" value="F:heme binding"/>
    <property type="evidence" value="ECO:0007669"/>
    <property type="project" value="InterPro"/>
</dbReference>
<name>A0AAD8YNG3_9STRA</name>
<dbReference type="SMART" id="SM00130">
    <property type="entry name" value="KR"/>
    <property type="match status" value="1"/>
</dbReference>
<dbReference type="GO" id="GO:0042744">
    <property type="term" value="P:hydrogen peroxide catabolic process"/>
    <property type="evidence" value="ECO:0007669"/>
    <property type="project" value="TreeGrafter"/>
</dbReference>
<feature type="chain" id="PRO_5042072746" evidence="10">
    <location>
        <begin position="23"/>
        <end position="554"/>
    </location>
</feature>
<evidence type="ECO:0000256" key="3">
    <source>
        <dbReference type="ARBA" id="ARBA00022617"/>
    </source>
</evidence>
<comment type="similarity">
    <text evidence="8">Belongs to the peroxidase family.</text>
</comment>
<keyword evidence="3" id="KW-0349">Heme</keyword>
<dbReference type="InterPro" id="IPR019793">
    <property type="entry name" value="Peroxidases_heam-ligand_BS"/>
</dbReference>
<evidence type="ECO:0000256" key="8">
    <source>
        <dbReference type="RuleBase" id="RU004241"/>
    </source>
</evidence>
<dbReference type="AlphaFoldDB" id="A0AAD8YNG3"/>
<keyword evidence="1 12" id="KW-0575">Peroxidase</keyword>
<dbReference type="SUPFAM" id="SSF57440">
    <property type="entry name" value="Kringle-like"/>
    <property type="match status" value="1"/>
</dbReference>
<keyword evidence="6" id="KW-0408">Iron</keyword>
<evidence type="ECO:0000256" key="1">
    <source>
        <dbReference type="ARBA" id="ARBA00022559"/>
    </source>
</evidence>
<keyword evidence="2" id="KW-0420">Kringle</keyword>